<keyword evidence="12" id="KW-0808">Transferase</keyword>
<accession>A0A538U8N5</accession>
<comment type="function">
    <text evidence="7 10">Allows the formation of correctly charged Asn-tRNA(Asn) or Gln-tRNA(Gln) through the transamidation of misacylated Asp-tRNA(Asn) or Glu-tRNA(Gln) in organisms which lack either or both of asparaginyl-tRNA or glutaminyl-tRNA synthetases. The reaction takes place in the presence of glutamine and ATP through an activated phospho-Asp-tRNA(Asn) or phospho-Glu-tRNA(Gln).</text>
</comment>
<evidence type="ECO:0000256" key="6">
    <source>
        <dbReference type="ARBA" id="ARBA00022917"/>
    </source>
</evidence>
<keyword evidence="3 10" id="KW-0436">Ligase</keyword>
<reference evidence="12 13" key="1">
    <citation type="journal article" date="2019" name="Nat. Microbiol.">
        <title>Mediterranean grassland soil C-N compound turnover is dependent on rainfall and depth, and is mediated by genomically divergent microorganisms.</title>
        <authorList>
            <person name="Diamond S."/>
            <person name="Andeer P.F."/>
            <person name="Li Z."/>
            <person name="Crits-Christoph A."/>
            <person name="Burstein D."/>
            <person name="Anantharaman K."/>
            <person name="Lane K.R."/>
            <person name="Thomas B.C."/>
            <person name="Pan C."/>
            <person name="Northen T.R."/>
            <person name="Banfield J.F."/>
        </authorList>
    </citation>
    <scope>NUCLEOTIDE SEQUENCE [LARGE SCALE GENOMIC DNA]</scope>
    <source>
        <strain evidence="12">WS_11</strain>
    </source>
</reference>
<organism evidence="12 13">
    <name type="scientific">Eiseniibacteriota bacterium</name>
    <dbReference type="NCBI Taxonomy" id="2212470"/>
    <lineage>
        <taxon>Bacteria</taxon>
        <taxon>Candidatus Eiseniibacteriota</taxon>
    </lineage>
</organism>
<protein>
    <recommendedName>
        <fullName evidence="10">Aspartyl/glutamyl-tRNA(Asn/Gln) amidotransferase subunit B</fullName>
        <shortName evidence="10">Asp/Glu-ADT subunit B</shortName>
        <ecNumber evidence="10">6.3.5.-</ecNumber>
    </recommendedName>
</protein>
<keyword evidence="4 10" id="KW-0547">Nucleotide-binding</keyword>
<evidence type="ECO:0000256" key="1">
    <source>
        <dbReference type="ARBA" id="ARBA00005306"/>
    </source>
</evidence>
<dbReference type="InterPro" id="IPR004413">
    <property type="entry name" value="GatB"/>
</dbReference>
<dbReference type="InterPro" id="IPR023168">
    <property type="entry name" value="GatB_Yqey_C_2"/>
</dbReference>
<dbReference type="GO" id="GO:0005524">
    <property type="term" value="F:ATP binding"/>
    <property type="evidence" value="ECO:0007669"/>
    <property type="project" value="UniProtKB-KW"/>
</dbReference>
<dbReference type="Gene3D" id="1.10.10.410">
    <property type="match status" value="1"/>
</dbReference>
<evidence type="ECO:0000256" key="10">
    <source>
        <dbReference type="HAMAP-Rule" id="MF_00121"/>
    </source>
</evidence>
<comment type="caution">
    <text evidence="12">The sequence shown here is derived from an EMBL/GenBank/DDBJ whole genome shotgun (WGS) entry which is preliminary data.</text>
</comment>
<evidence type="ECO:0000256" key="3">
    <source>
        <dbReference type="ARBA" id="ARBA00022598"/>
    </source>
</evidence>
<feature type="domain" description="Asn/Gln amidotransferase" evidence="11">
    <location>
        <begin position="330"/>
        <end position="478"/>
    </location>
</feature>
<dbReference type="PANTHER" id="PTHR11659">
    <property type="entry name" value="GLUTAMYL-TRNA GLN AMIDOTRANSFERASE SUBUNIT B MITOCHONDRIAL AND PROKARYOTIC PET112-RELATED"/>
    <property type="match status" value="1"/>
</dbReference>
<comment type="catalytic activity">
    <reaction evidence="9 10">
        <text>L-glutamyl-tRNA(Gln) + L-glutamine + ATP + H2O = L-glutaminyl-tRNA(Gln) + L-glutamate + ADP + phosphate + H(+)</text>
        <dbReference type="Rhea" id="RHEA:17521"/>
        <dbReference type="Rhea" id="RHEA-COMP:9681"/>
        <dbReference type="Rhea" id="RHEA-COMP:9684"/>
        <dbReference type="ChEBI" id="CHEBI:15377"/>
        <dbReference type="ChEBI" id="CHEBI:15378"/>
        <dbReference type="ChEBI" id="CHEBI:29985"/>
        <dbReference type="ChEBI" id="CHEBI:30616"/>
        <dbReference type="ChEBI" id="CHEBI:43474"/>
        <dbReference type="ChEBI" id="CHEBI:58359"/>
        <dbReference type="ChEBI" id="CHEBI:78520"/>
        <dbReference type="ChEBI" id="CHEBI:78521"/>
        <dbReference type="ChEBI" id="CHEBI:456216"/>
    </reaction>
</comment>
<evidence type="ECO:0000313" key="13">
    <source>
        <dbReference type="Proteomes" id="UP000319771"/>
    </source>
</evidence>
<dbReference type="SMART" id="SM00845">
    <property type="entry name" value="GatB_Yqey"/>
    <property type="match status" value="1"/>
</dbReference>
<evidence type="ECO:0000256" key="9">
    <source>
        <dbReference type="ARBA" id="ARBA00047913"/>
    </source>
</evidence>
<dbReference type="FunFam" id="1.10.10.410:FF:000001">
    <property type="entry name" value="Aspartyl/glutamyl-tRNA(Asn/Gln) amidotransferase subunit B"/>
    <property type="match status" value="1"/>
</dbReference>
<dbReference type="PROSITE" id="PS01234">
    <property type="entry name" value="GATB"/>
    <property type="match status" value="1"/>
</dbReference>
<comment type="similarity">
    <text evidence="1 10">Belongs to the GatB/GatE family. GatB subfamily.</text>
</comment>
<dbReference type="InterPro" id="IPR018027">
    <property type="entry name" value="Asn/Gln_amidotransferase"/>
</dbReference>
<dbReference type="Pfam" id="PF02934">
    <property type="entry name" value="GatB_N"/>
    <property type="match status" value="1"/>
</dbReference>
<dbReference type="GO" id="GO:0070681">
    <property type="term" value="P:glutaminyl-tRNAGln biosynthesis via transamidation"/>
    <property type="evidence" value="ECO:0007669"/>
    <property type="project" value="TreeGrafter"/>
</dbReference>
<dbReference type="GO" id="GO:0016740">
    <property type="term" value="F:transferase activity"/>
    <property type="evidence" value="ECO:0007669"/>
    <property type="project" value="UniProtKB-KW"/>
</dbReference>
<evidence type="ECO:0000313" key="12">
    <source>
        <dbReference type="EMBL" id="TMQ72258.1"/>
    </source>
</evidence>
<dbReference type="Pfam" id="PF02637">
    <property type="entry name" value="GatB_Yqey"/>
    <property type="match status" value="1"/>
</dbReference>
<dbReference type="SUPFAM" id="SSF89095">
    <property type="entry name" value="GatB/YqeY motif"/>
    <property type="match status" value="1"/>
</dbReference>
<dbReference type="PANTHER" id="PTHR11659:SF0">
    <property type="entry name" value="GLUTAMYL-TRNA(GLN) AMIDOTRANSFERASE SUBUNIT B, MITOCHONDRIAL"/>
    <property type="match status" value="1"/>
</dbReference>
<dbReference type="GO" id="GO:0050567">
    <property type="term" value="F:glutaminyl-tRNA synthase (glutamine-hydrolyzing) activity"/>
    <property type="evidence" value="ECO:0007669"/>
    <property type="project" value="UniProtKB-UniRule"/>
</dbReference>
<comment type="catalytic activity">
    <reaction evidence="8 10">
        <text>L-aspartyl-tRNA(Asn) + L-glutamine + ATP + H2O = L-asparaginyl-tRNA(Asn) + L-glutamate + ADP + phosphate + 2 H(+)</text>
        <dbReference type="Rhea" id="RHEA:14513"/>
        <dbReference type="Rhea" id="RHEA-COMP:9674"/>
        <dbReference type="Rhea" id="RHEA-COMP:9677"/>
        <dbReference type="ChEBI" id="CHEBI:15377"/>
        <dbReference type="ChEBI" id="CHEBI:15378"/>
        <dbReference type="ChEBI" id="CHEBI:29985"/>
        <dbReference type="ChEBI" id="CHEBI:30616"/>
        <dbReference type="ChEBI" id="CHEBI:43474"/>
        <dbReference type="ChEBI" id="CHEBI:58359"/>
        <dbReference type="ChEBI" id="CHEBI:78515"/>
        <dbReference type="ChEBI" id="CHEBI:78516"/>
        <dbReference type="ChEBI" id="CHEBI:456216"/>
    </reaction>
</comment>
<dbReference type="GO" id="GO:0050566">
    <property type="term" value="F:asparaginyl-tRNA synthase (glutamine-hydrolyzing) activity"/>
    <property type="evidence" value="ECO:0007669"/>
    <property type="project" value="RHEA"/>
</dbReference>
<dbReference type="InterPro" id="IPR017959">
    <property type="entry name" value="Asn/Gln-tRNA_amidoTrfase_suB/E"/>
</dbReference>
<dbReference type="Proteomes" id="UP000319771">
    <property type="component" value="Unassembled WGS sequence"/>
</dbReference>
<dbReference type="InterPro" id="IPR003789">
    <property type="entry name" value="Asn/Gln_tRNA_amidoTrase-B-like"/>
</dbReference>
<dbReference type="NCBIfam" id="NF004012">
    <property type="entry name" value="PRK05477.1-2"/>
    <property type="match status" value="1"/>
</dbReference>
<gene>
    <name evidence="10 12" type="primary">gatB</name>
    <name evidence="12" type="ORF">E6K81_07895</name>
</gene>
<sequence>MAYEAVIGLECHIQLNTRSKMFCGCPAEFGAAANSNVCPVCLGLPGALPVTNRAAVDAAVRLGLALGSAIRGESVFARKHYFYPDMPKNYQITQYDRPLCEGGALPVRLGETRRGFDLIRVHAEEDTGKSFHPERHGDRQVSRVDFNRAGVPLLELVTQPDFREPAECAAFLTTLRRLVRWLGISDGDMEKGQLRCDANVSIRPPGQPAFGTKTELKNLNSIKGVEKGLAAEIARQTRVVTGGGTIEQATLLYDADHDKLAIMRTKEHAHDYRYFPEPDLPLLRVDQAWVAAARADLPELPWDRAARFVARYGLPDYDAGLLCDQRELADYYEAVAARTDGKLASNWVMTEVLRVLKERGWSLADCSARVPAARLADLLERVLARALPGPLAKQVFAWMVDEPGDVDALLARHAVSVRSSDADLIPLVQAALDEHPGPVAQYLAGKTATLGFLVGQVMKKSGGQAVPQAVKELLEAELKKRASAG</sequence>
<evidence type="ECO:0000259" key="11">
    <source>
        <dbReference type="SMART" id="SM00845"/>
    </source>
</evidence>
<keyword evidence="5 10" id="KW-0067">ATP-binding</keyword>
<evidence type="ECO:0000256" key="8">
    <source>
        <dbReference type="ARBA" id="ARBA00047380"/>
    </source>
</evidence>
<dbReference type="EMBL" id="VBPB01000114">
    <property type="protein sequence ID" value="TMQ72258.1"/>
    <property type="molecule type" value="Genomic_DNA"/>
</dbReference>
<dbReference type="AlphaFoldDB" id="A0A538U8N5"/>
<evidence type="ECO:0000256" key="2">
    <source>
        <dbReference type="ARBA" id="ARBA00011123"/>
    </source>
</evidence>
<dbReference type="Gene3D" id="1.10.150.380">
    <property type="entry name" value="GatB domain, N-terminal subdomain"/>
    <property type="match status" value="1"/>
</dbReference>
<dbReference type="GO" id="GO:0006412">
    <property type="term" value="P:translation"/>
    <property type="evidence" value="ECO:0007669"/>
    <property type="project" value="UniProtKB-UniRule"/>
</dbReference>
<dbReference type="InterPro" id="IPR042114">
    <property type="entry name" value="GatB_C_1"/>
</dbReference>
<comment type="subunit">
    <text evidence="2 10">Heterotrimer of A, B and C subunits.</text>
</comment>
<dbReference type="HAMAP" id="MF_00121">
    <property type="entry name" value="GatB"/>
    <property type="match status" value="1"/>
</dbReference>
<keyword evidence="6 10" id="KW-0648">Protein biosynthesis</keyword>
<name>A0A538U8N5_UNCEI</name>
<proteinExistence type="inferred from homology"/>
<evidence type="ECO:0000256" key="4">
    <source>
        <dbReference type="ARBA" id="ARBA00022741"/>
    </source>
</evidence>
<dbReference type="EC" id="6.3.5.-" evidence="10"/>
<dbReference type="NCBIfam" id="NF004014">
    <property type="entry name" value="PRK05477.1-4"/>
    <property type="match status" value="1"/>
</dbReference>
<evidence type="ECO:0000256" key="5">
    <source>
        <dbReference type="ARBA" id="ARBA00022840"/>
    </source>
</evidence>
<dbReference type="InterPro" id="IPR014746">
    <property type="entry name" value="Gln_synth/guanido_kin_cat_dom"/>
</dbReference>
<dbReference type="InterPro" id="IPR006075">
    <property type="entry name" value="Asn/Gln-tRNA_Trfase_suB/E_cat"/>
</dbReference>
<dbReference type="SUPFAM" id="SSF55931">
    <property type="entry name" value="Glutamine synthetase/guanido kinase"/>
    <property type="match status" value="1"/>
</dbReference>
<dbReference type="NCBIfam" id="TIGR00133">
    <property type="entry name" value="gatB"/>
    <property type="match status" value="1"/>
</dbReference>
<dbReference type="InterPro" id="IPR017958">
    <property type="entry name" value="Gln-tRNA_amidoTrfase_suB_CS"/>
</dbReference>
<evidence type="ECO:0000256" key="7">
    <source>
        <dbReference type="ARBA" id="ARBA00024799"/>
    </source>
</evidence>
<dbReference type="FunFam" id="1.10.150.380:FF:000001">
    <property type="entry name" value="Aspartyl/glutamyl-tRNA(Asn/Gln) amidotransferase subunit B"/>
    <property type="match status" value="1"/>
</dbReference>